<dbReference type="GO" id="GO:0048015">
    <property type="term" value="P:phosphatidylinositol-mediated signaling"/>
    <property type="evidence" value="ECO:0007669"/>
    <property type="project" value="TreeGrafter"/>
</dbReference>
<dbReference type="GO" id="GO:0016477">
    <property type="term" value="P:cell migration"/>
    <property type="evidence" value="ECO:0007669"/>
    <property type="project" value="TreeGrafter"/>
</dbReference>
<dbReference type="PROSITE" id="PS51547">
    <property type="entry name" value="C2_PI3K"/>
    <property type="match status" value="1"/>
</dbReference>
<evidence type="ECO:0000256" key="3">
    <source>
        <dbReference type="PROSITE-ProRule" id="PRU00880"/>
    </source>
</evidence>
<dbReference type="PANTHER" id="PTHR10048">
    <property type="entry name" value="PHOSPHATIDYLINOSITOL KINASE"/>
    <property type="match status" value="1"/>
</dbReference>
<evidence type="ECO:0000256" key="1">
    <source>
        <dbReference type="ARBA" id="ARBA00022679"/>
    </source>
</evidence>
<dbReference type="InterPro" id="IPR016024">
    <property type="entry name" value="ARM-type_fold"/>
</dbReference>
<feature type="domain" description="PI3K/PI4K catalytic" evidence="4">
    <location>
        <begin position="366"/>
        <end position="651"/>
    </location>
</feature>
<comment type="similarity">
    <text evidence="3">Belongs to the PI3/PI4-kinase family.</text>
</comment>
<sequence>MMFQIWGGFHLPVQVHYAIAWGNINLFDFNNHLQSDKVSLHLWPVPPGLDDLLNPIGVRNLDLILRSNPNKDSPCLELEFTHRNHPVSFPPHDDIVDYGQMVVSQGIDSVPSSRGSSVSPSFSSTPIDIHLDQELLQDIVKRDPLSEISEQEKEFLWRMRQQCLSVPDSLPKLLSAVKWNSKEDVAQMYLLLEEWPAISPESALELLDCTFTDLAVRQFAVQSLEQKLTDDQLSMYLLQLVQVLKFEPYLDNHLARFLLRKALLSQRIGHFFFWHLKSELHQVSIRLRFGLILEAYCRGCGAYLKPLCRQVEALEKLTKLTDSLKTERDDVQLKMLCNHVRQADYLEALQNFPSPLNNSYILGELVVEQCDVKPSKKRPLELTWYNPDPMAECLFKDFKILFKNGDDLRQDMLTLQVIRIMDMIWQSEGLNLRMIPYGCLATGLNVGMIEMVRNSRTVFQIMNQDLRAAIGVRSKELHRWIREKNRNEMYEKAIDAFTKSCAGYCVATFVLGIGDRHPSNIMVTERGQVFHIDFGHFLDHRKKKFGINRERVPFVLTEDFIRVIAKGSDNPTKSKEFHNFMELCGKAYINLHKHANMFITLFVMMLSCGIPELQSLDDVGYLRKTLGVEKTEQEALEYFQQQLNEAHGGAWTTKLDWFFHWVKHRN</sequence>
<dbReference type="Gene3D" id="1.25.40.70">
    <property type="entry name" value="Phosphatidylinositol 3-kinase, accessory domain (PIK)"/>
    <property type="match status" value="1"/>
</dbReference>
<name>A0AAD9K194_9ANNE</name>
<dbReference type="SMART" id="SM00146">
    <property type="entry name" value="PI3Kc"/>
    <property type="match status" value="1"/>
</dbReference>
<dbReference type="InterPro" id="IPR000403">
    <property type="entry name" value="PI3/4_kinase_cat_dom"/>
</dbReference>
<accession>A0AAD9K194</accession>
<organism evidence="7 8">
    <name type="scientific">Paralvinella palmiformis</name>
    <dbReference type="NCBI Taxonomy" id="53620"/>
    <lineage>
        <taxon>Eukaryota</taxon>
        <taxon>Metazoa</taxon>
        <taxon>Spiralia</taxon>
        <taxon>Lophotrochozoa</taxon>
        <taxon>Annelida</taxon>
        <taxon>Polychaeta</taxon>
        <taxon>Sedentaria</taxon>
        <taxon>Canalipalpata</taxon>
        <taxon>Terebellida</taxon>
        <taxon>Terebelliformia</taxon>
        <taxon>Alvinellidae</taxon>
        <taxon>Paralvinella</taxon>
    </lineage>
</organism>
<comment type="caution">
    <text evidence="7">The sequence shown here is derived from an EMBL/GenBank/DDBJ whole genome shotgun (WGS) entry which is preliminary data.</text>
</comment>
<evidence type="ECO:0000256" key="2">
    <source>
        <dbReference type="ARBA" id="ARBA00022777"/>
    </source>
</evidence>
<dbReference type="CDD" id="cd05165">
    <property type="entry name" value="PI3Kc_I"/>
    <property type="match status" value="1"/>
</dbReference>
<evidence type="ECO:0008006" key="9">
    <source>
        <dbReference type="Google" id="ProtNLM"/>
    </source>
</evidence>
<gene>
    <name evidence="7" type="ORF">LSH36_105g00031</name>
</gene>
<dbReference type="EMBL" id="JAODUP010000105">
    <property type="protein sequence ID" value="KAK2162045.1"/>
    <property type="molecule type" value="Genomic_DNA"/>
</dbReference>
<dbReference type="GO" id="GO:0035005">
    <property type="term" value="F:1-phosphatidylinositol-4-phosphate 3-kinase activity"/>
    <property type="evidence" value="ECO:0007669"/>
    <property type="project" value="TreeGrafter"/>
</dbReference>
<dbReference type="PANTHER" id="PTHR10048:SF111">
    <property type="entry name" value="PHOSPHATIDYLINOSITOL 3-KINASE AGE-1"/>
    <property type="match status" value="1"/>
</dbReference>
<dbReference type="Gene3D" id="2.60.40.150">
    <property type="entry name" value="C2 domain"/>
    <property type="match status" value="1"/>
</dbReference>
<dbReference type="InterPro" id="IPR036940">
    <property type="entry name" value="PI3/4_kinase_cat_sf"/>
</dbReference>
<proteinExistence type="inferred from homology"/>
<dbReference type="GO" id="GO:0016303">
    <property type="term" value="F:1-phosphatidylinositol-3-kinase activity"/>
    <property type="evidence" value="ECO:0007669"/>
    <property type="project" value="TreeGrafter"/>
</dbReference>
<dbReference type="GO" id="GO:0005942">
    <property type="term" value="C:phosphatidylinositol 3-kinase complex"/>
    <property type="evidence" value="ECO:0007669"/>
    <property type="project" value="TreeGrafter"/>
</dbReference>
<feature type="domain" description="C2 PI3K-type" evidence="6">
    <location>
        <begin position="1"/>
        <end position="90"/>
    </location>
</feature>
<dbReference type="Pfam" id="PF00613">
    <property type="entry name" value="PI3Ka"/>
    <property type="match status" value="1"/>
</dbReference>
<dbReference type="PROSITE" id="PS00916">
    <property type="entry name" value="PI3_4_KINASE_2"/>
    <property type="match status" value="1"/>
</dbReference>
<dbReference type="InterPro" id="IPR018936">
    <property type="entry name" value="PI3/4_kinase_CS"/>
</dbReference>
<dbReference type="PROSITE" id="PS50290">
    <property type="entry name" value="PI3_4_KINASE_3"/>
    <property type="match status" value="1"/>
</dbReference>
<dbReference type="GO" id="GO:0043491">
    <property type="term" value="P:phosphatidylinositol 3-kinase/protein kinase B signal transduction"/>
    <property type="evidence" value="ECO:0007669"/>
    <property type="project" value="TreeGrafter"/>
</dbReference>
<dbReference type="SUPFAM" id="SSF48371">
    <property type="entry name" value="ARM repeat"/>
    <property type="match status" value="1"/>
</dbReference>
<dbReference type="GO" id="GO:0005737">
    <property type="term" value="C:cytoplasm"/>
    <property type="evidence" value="ECO:0007669"/>
    <property type="project" value="TreeGrafter"/>
</dbReference>
<keyword evidence="2" id="KW-0418">Kinase</keyword>
<dbReference type="FunFam" id="3.30.1010.10:FF:000007">
    <property type="entry name" value="Phosphatidylinositol 4,5-bisphosphate 3-kinase catalytic subunit"/>
    <property type="match status" value="1"/>
</dbReference>
<evidence type="ECO:0000313" key="7">
    <source>
        <dbReference type="EMBL" id="KAK2162045.1"/>
    </source>
</evidence>
<evidence type="ECO:0000259" key="6">
    <source>
        <dbReference type="PROSITE" id="PS51547"/>
    </source>
</evidence>
<keyword evidence="8" id="KW-1185">Reference proteome</keyword>
<dbReference type="FunFam" id="1.10.1070.11:FF:000006">
    <property type="entry name" value="Phosphatidylinositol 4,5-bisphosphate 3-kinase catalytic subunit"/>
    <property type="match status" value="1"/>
</dbReference>
<evidence type="ECO:0000259" key="5">
    <source>
        <dbReference type="PROSITE" id="PS51545"/>
    </source>
</evidence>
<dbReference type="PROSITE" id="PS51545">
    <property type="entry name" value="PIK_HELICAL"/>
    <property type="match status" value="1"/>
</dbReference>
<dbReference type="SMART" id="SM00145">
    <property type="entry name" value="PI3Ka"/>
    <property type="match status" value="1"/>
</dbReference>
<reference evidence="7" key="1">
    <citation type="journal article" date="2023" name="Mol. Biol. Evol.">
        <title>Third-Generation Sequencing Reveals the Adaptive Role of the Epigenome in Three Deep-Sea Polychaetes.</title>
        <authorList>
            <person name="Perez M."/>
            <person name="Aroh O."/>
            <person name="Sun Y."/>
            <person name="Lan Y."/>
            <person name="Juniper S.K."/>
            <person name="Young C.R."/>
            <person name="Angers B."/>
            <person name="Qian P.Y."/>
        </authorList>
    </citation>
    <scope>NUCLEOTIDE SEQUENCE</scope>
    <source>
        <strain evidence="7">P08H-3</strain>
    </source>
</reference>
<dbReference type="InterPro" id="IPR001263">
    <property type="entry name" value="PI3K_accessory_dom"/>
</dbReference>
<protein>
    <recommendedName>
        <fullName evidence="9">Phosphatidylinositol 3-kinase</fullName>
    </recommendedName>
</protein>
<dbReference type="SUPFAM" id="SSF49562">
    <property type="entry name" value="C2 domain (Calcium/lipid-binding domain, CaLB)"/>
    <property type="match status" value="1"/>
</dbReference>
<dbReference type="SUPFAM" id="SSF56112">
    <property type="entry name" value="Protein kinase-like (PK-like)"/>
    <property type="match status" value="1"/>
</dbReference>
<dbReference type="InterPro" id="IPR042236">
    <property type="entry name" value="PI3K_accessory_sf"/>
</dbReference>
<evidence type="ECO:0000259" key="4">
    <source>
        <dbReference type="PROSITE" id="PS50290"/>
    </source>
</evidence>
<dbReference type="InterPro" id="IPR002420">
    <property type="entry name" value="PI3K-type_C2_dom"/>
</dbReference>
<dbReference type="Proteomes" id="UP001208570">
    <property type="component" value="Unassembled WGS sequence"/>
</dbReference>
<keyword evidence="1" id="KW-0808">Transferase</keyword>
<dbReference type="Gene3D" id="3.30.1010.10">
    <property type="entry name" value="Phosphatidylinositol 3-kinase Catalytic Subunit, Chain A, domain 4"/>
    <property type="match status" value="1"/>
</dbReference>
<dbReference type="Gene3D" id="1.10.1070.11">
    <property type="entry name" value="Phosphatidylinositol 3-/4-kinase, catalytic domain"/>
    <property type="match status" value="1"/>
</dbReference>
<evidence type="ECO:0000313" key="8">
    <source>
        <dbReference type="Proteomes" id="UP001208570"/>
    </source>
</evidence>
<dbReference type="PROSITE" id="PS00915">
    <property type="entry name" value="PI3_4_KINASE_1"/>
    <property type="match status" value="1"/>
</dbReference>
<dbReference type="FunFam" id="1.25.40.70:FF:000001">
    <property type="entry name" value="Phosphatidylinositol 4,5-bisphosphate 3-kinase catalytic subunit"/>
    <property type="match status" value="1"/>
</dbReference>
<dbReference type="InterPro" id="IPR011009">
    <property type="entry name" value="Kinase-like_dom_sf"/>
</dbReference>
<dbReference type="AlphaFoldDB" id="A0AAD9K194"/>
<dbReference type="InterPro" id="IPR035892">
    <property type="entry name" value="C2_domain_sf"/>
</dbReference>
<dbReference type="InterPro" id="IPR015433">
    <property type="entry name" value="PI3/4_kinase"/>
</dbReference>
<dbReference type="GO" id="GO:0005886">
    <property type="term" value="C:plasma membrane"/>
    <property type="evidence" value="ECO:0007669"/>
    <property type="project" value="TreeGrafter"/>
</dbReference>
<dbReference type="Pfam" id="PF00454">
    <property type="entry name" value="PI3_PI4_kinase"/>
    <property type="match status" value="1"/>
</dbReference>
<feature type="domain" description="PIK helical" evidence="5">
    <location>
        <begin position="122"/>
        <end position="299"/>
    </location>
</feature>